<keyword evidence="4" id="KW-1185">Reference proteome</keyword>
<protein>
    <submittedName>
        <fullName evidence="3">Uncharacterized protein</fullName>
    </submittedName>
</protein>
<dbReference type="InterPro" id="IPR055957">
    <property type="entry name" value="DUF7535"/>
</dbReference>
<evidence type="ECO:0000313" key="4">
    <source>
        <dbReference type="Proteomes" id="UP000199062"/>
    </source>
</evidence>
<dbReference type="Pfam" id="PF24379">
    <property type="entry name" value="DUF7535"/>
    <property type="match status" value="1"/>
</dbReference>
<accession>A0A1I6M8R0</accession>
<feature type="transmembrane region" description="Helical" evidence="2">
    <location>
        <begin position="29"/>
        <end position="55"/>
    </location>
</feature>
<keyword evidence="2" id="KW-1133">Transmembrane helix</keyword>
<dbReference type="EMBL" id="FOZK01000005">
    <property type="protein sequence ID" value="SFS12110.1"/>
    <property type="molecule type" value="Genomic_DNA"/>
</dbReference>
<name>A0A1I6M8R0_9EURY</name>
<keyword evidence="2" id="KW-0812">Transmembrane</keyword>
<proteinExistence type="predicted"/>
<keyword evidence="2" id="KW-0472">Membrane</keyword>
<evidence type="ECO:0000313" key="3">
    <source>
        <dbReference type="EMBL" id="SFS12110.1"/>
    </source>
</evidence>
<sequence>MATNEADDEGFIRSVTPLTGSTSNQQMDAIGWLVFIGMAIVLLPLLPVFIAVWVISKLTGR</sequence>
<dbReference type="Proteomes" id="UP000199062">
    <property type="component" value="Unassembled WGS sequence"/>
</dbReference>
<evidence type="ECO:0000256" key="1">
    <source>
        <dbReference type="SAM" id="MobiDB-lite"/>
    </source>
</evidence>
<reference evidence="3 4" key="1">
    <citation type="submission" date="2016-10" db="EMBL/GenBank/DDBJ databases">
        <authorList>
            <person name="de Groot N.N."/>
        </authorList>
    </citation>
    <scope>NUCLEOTIDE SEQUENCE [LARGE SCALE GENOMIC DNA]</scope>
    <source>
        <strain evidence="3 4">CGMCC 1.10457</strain>
    </source>
</reference>
<dbReference type="OrthoDB" id="214423at2157"/>
<feature type="region of interest" description="Disordered" evidence="1">
    <location>
        <begin position="1"/>
        <end position="22"/>
    </location>
</feature>
<dbReference type="AlphaFoldDB" id="A0A1I6M8R0"/>
<evidence type="ECO:0000256" key="2">
    <source>
        <dbReference type="SAM" id="Phobius"/>
    </source>
</evidence>
<dbReference type="RefSeq" id="WP_089819070.1">
    <property type="nucleotide sequence ID" value="NZ_FOZK01000005.1"/>
</dbReference>
<organism evidence="3 4">
    <name type="scientific">Halomicrobium zhouii</name>
    <dbReference type="NCBI Taxonomy" id="767519"/>
    <lineage>
        <taxon>Archaea</taxon>
        <taxon>Methanobacteriati</taxon>
        <taxon>Methanobacteriota</taxon>
        <taxon>Stenosarchaea group</taxon>
        <taxon>Halobacteria</taxon>
        <taxon>Halobacteriales</taxon>
        <taxon>Haloarculaceae</taxon>
        <taxon>Halomicrobium</taxon>
    </lineage>
</organism>
<gene>
    <name evidence="3" type="ORF">SAMN05216559_4016</name>
</gene>